<evidence type="ECO:0000313" key="10">
    <source>
        <dbReference type="EMBL" id="MBC3862533.1"/>
    </source>
</evidence>
<reference evidence="10" key="1">
    <citation type="submission" date="2020-08" db="EMBL/GenBank/DDBJ databases">
        <title>Novel species isolated from subtropical streams in China.</title>
        <authorList>
            <person name="Lu H."/>
        </authorList>
    </citation>
    <scope>NUCLEOTIDE SEQUENCE</scope>
    <source>
        <strain evidence="10">KACC 12607</strain>
    </source>
</reference>
<feature type="domain" description="Peptidase M13 N-terminal" evidence="9">
    <location>
        <begin position="52"/>
        <end position="436"/>
    </location>
</feature>
<dbReference type="PRINTS" id="PR00786">
    <property type="entry name" value="NEPRILYSIN"/>
</dbReference>
<feature type="signal peptide" evidence="7">
    <location>
        <begin position="1"/>
        <end position="30"/>
    </location>
</feature>
<organism evidence="10 11">
    <name type="scientific">Undibacterium jejuense</name>
    <dbReference type="NCBI Taxonomy" id="1344949"/>
    <lineage>
        <taxon>Bacteria</taxon>
        <taxon>Pseudomonadati</taxon>
        <taxon>Pseudomonadota</taxon>
        <taxon>Betaproteobacteria</taxon>
        <taxon>Burkholderiales</taxon>
        <taxon>Oxalobacteraceae</taxon>
        <taxon>Undibacterium</taxon>
    </lineage>
</organism>
<dbReference type="AlphaFoldDB" id="A0A923HHI1"/>
<dbReference type="GO" id="GO:0016485">
    <property type="term" value="P:protein processing"/>
    <property type="evidence" value="ECO:0007669"/>
    <property type="project" value="TreeGrafter"/>
</dbReference>
<dbReference type="Pfam" id="PF05649">
    <property type="entry name" value="Peptidase_M13_N"/>
    <property type="match status" value="1"/>
</dbReference>
<keyword evidence="2" id="KW-0645">Protease</keyword>
<dbReference type="InterPro" id="IPR008753">
    <property type="entry name" value="Peptidase_M13_N"/>
</dbReference>
<feature type="domain" description="Peptidase M13 C-terminal" evidence="8">
    <location>
        <begin position="488"/>
        <end position="686"/>
    </location>
</feature>
<comment type="cofactor">
    <cofactor evidence="1">
        <name>Zn(2+)</name>
        <dbReference type="ChEBI" id="CHEBI:29105"/>
    </cofactor>
</comment>
<dbReference type="GO" id="GO:0004222">
    <property type="term" value="F:metalloendopeptidase activity"/>
    <property type="evidence" value="ECO:0007669"/>
    <property type="project" value="InterPro"/>
</dbReference>
<dbReference type="PANTHER" id="PTHR11733">
    <property type="entry name" value="ZINC METALLOPROTEASE FAMILY M13 NEPRILYSIN-RELATED"/>
    <property type="match status" value="1"/>
</dbReference>
<comment type="caution">
    <text evidence="10">The sequence shown here is derived from an EMBL/GenBank/DDBJ whole genome shotgun (WGS) entry which is preliminary data.</text>
</comment>
<dbReference type="Gene3D" id="3.40.390.10">
    <property type="entry name" value="Collagenase (Catalytic Domain)"/>
    <property type="match status" value="1"/>
</dbReference>
<keyword evidence="7" id="KW-0732">Signal</keyword>
<evidence type="ECO:0000313" key="11">
    <source>
        <dbReference type="Proteomes" id="UP000634011"/>
    </source>
</evidence>
<evidence type="ECO:0000259" key="8">
    <source>
        <dbReference type="Pfam" id="PF01431"/>
    </source>
</evidence>
<dbReference type="Proteomes" id="UP000634011">
    <property type="component" value="Unassembled WGS sequence"/>
</dbReference>
<dbReference type="Pfam" id="PF01431">
    <property type="entry name" value="Peptidase_M13"/>
    <property type="match status" value="1"/>
</dbReference>
<name>A0A923HHI1_9BURK</name>
<dbReference type="EMBL" id="JACOFV010000008">
    <property type="protein sequence ID" value="MBC3862533.1"/>
    <property type="molecule type" value="Genomic_DNA"/>
</dbReference>
<dbReference type="InterPro" id="IPR018497">
    <property type="entry name" value="Peptidase_M13_C"/>
</dbReference>
<keyword evidence="3" id="KW-0479">Metal-binding</keyword>
<sequence>MKNKKLPRLKPVAVLCMMLALPLGTSLAHAADMTPEEIAAVKGDGIDNSVKPGQDFNKYANGGWEKNAKIPDSKSGVGLFDMLAEESDDAVARIIQKTLQAEPGTAARKIADYYQAYLNTAAIDQRGLDPIQPRLDAIAALNDKAALATYLGRNLRADVDPINATSVFTENLFGLWVSQGFHHHAKYQAYLLQGGLGLPDREYYLANSADMVKLRANYQDYIATVLKMANVPNAEIAAKRVFDLELKIAKGHASREDTSDMQKVDNTWRKVDFNKKAPGLDWNAYFAASGLDKQTEFLIWHPTALKASASLVSSISLDTWKDYLRFHSINQRASVLPTVFFKEKFKFYSALSGTSVPEAREKYAINATNNALGEEVGKLYVAENFSPEAKESIRSMVTNLLAALSDRIQNNTWLAASTKKEALQKIKNTYVGVGYPEKWRDYSGLEVKANDAYGNAERASAFEYQRALAKFGQPIDDTEWCMNPQLVNAVNMPLQNAIDFPAAYLQSPNFDLNASIATNYGALGATIGHEISHSFDNTGAMFDAKGELRNWWTKADLARFNASAKALVAQFDQYRPFPDLAVKGQQTLGENIADLVGLMASYDAYHAAMKQKGQEPTEATDKEFFMAYAKSFRSKVRDEVLRTIVITNEHAPEQYRVQTVRNLDAWYKAFDVKPGEALYLEPKARVKVW</sequence>
<dbReference type="InterPro" id="IPR024079">
    <property type="entry name" value="MetalloPept_cat_dom_sf"/>
</dbReference>
<dbReference type="InterPro" id="IPR042089">
    <property type="entry name" value="Peptidase_M13_dom_2"/>
</dbReference>
<evidence type="ECO:0000259" key="9">
    <source>
        <dbReference type="Pfam" id="PF05649"/>
    </source>
</evidence>
<evidence type="ECO:0000256" key="6">
    <source>
        <dbReference type="ARBA" id="ARBA00023049"/>
    </source>
</evidence>
<evidence type="ECO:0000256" key="3">
    <source>
        <dbReference type="ARBA" id="ARBA00022723"/>
    </source>
</evidence>
<dbReference type="GO" id="GO:0046872">
    <property type="term" value="F:metal ion binding"/>
    <property type="evidence" value="ECO:0007669"/>
    <property type="project" value="UniProtKB-KW"/>
</dbReference>
<protein>
    <submittedName>
        <fullName evidence="10">M13 family metallopeptidase</fullName>
    </submittedName>
</protein>
<keyword evidence="6" id="KW-0482">Metalloprotease</keyword>
<keyword evidence="11" id="KW-1185">Reference proteome</keyword>
<dbReference type="SUPFAM" id="SSF55486">
    <property type="entry name" value="Metalloproteases ('zincins'), catalytic domain"/>
    <property type="match status" value="1"/>
</dbReference>
<dbReference type="PROSITE" id="PS51885">
    <property type="entry name" value="NEPRILYSIN"/>
    <property type="match status" value="1"/>
</dbReference>
<dbReference type="RefSeq" id="WP_186912451.1">
    <property type="nucleotide sequence ID" value="NZ_JACOFV010000008.1"/>
</dbReference>
<evidence type="ECO:0000256" key="7">
    <source>
        <dbReference type="SAM" id="SignalP"/>
    </source>
</evidence>
<evidence type="ECO:0000256" key="2">
    <source>
        <dbReference type="ARBA" id="ARBA00022670"/>
    </source>
</evidence>
<evidence type="ECO:0000256" key="1">
    <source>
        <dbReference type="ARBA" id="ARBA00001947"/>
    </source>
</evidence>
<dbReference type="PANTHER" id="PTHR11733:SF211">
    <property type="entry name" value="OLIGOPEPTIDASE LIPOPROTEIN M13 FAMILY"/>
    <property type="match status" value="1"/>
</dbReference>
<keyword evidence="5" id="KW-0862">Zinc</keyword>
<keyword evidence="4" id="KW-0378">Hydrolase</keyword>
<evidence type="ECO:0000256" key="4">
    <source>
        <dbReference type="ARBA" id="ARBA00022801"/>
    </source>
</evidence>
<dbReference type="Gene3D" id="1.10.1380.10">
    <property type="entry name" value="Neutral endopeptidase , domain2"/>
    <property type="match status" value="1"/>
</dbReference>
<dbReference type="CDD" id="cd08662">
    <property type="entry name" value="M13"/>
    <property type="match status" value="1"/>
</dbReference>
<dbReference type="InterPro" id="IPR000718">
    <property type="entry name" value="Peptidase_M13"/>
</dbReference>
<feature type="chain" id="PRO_5037939322" evidence="7">
    <location>
        <begin position="31"/>
        <end position="689"/>
    </location>
</feature>
<gene>
    <name evidence="10" type="ORF">H8K32_10515</name>
</gene>
<accession>A0A923HHI1</accession>
<proteinExistence type="predicted"/>
<dbReference type="GO" id="GO:0005886">
    <property type="term" value="C:plasma membrane"/>
    <property type="evidence" value="ECO:0007669"/>
    <property type="project" value="TreeGrafter"/>
</dbReference>
<evidence type="ECO:0000256" key="5">
    <source>
        <dbReference type="ARBA" id="ARBA00022833"/>
    </source>
</evidence>